<organism evidence="2 3">
    <name type="scientific">Adiantum capillus-veneris</name>
    <name type="common">Maidenhair fern</name>
    <dbReference type="NCBI Taxonomy" id="13818"/>
    <lineage>
        <taxon>Eukaryota</taxon>
        <taxon>Viridiplantae</taxon>
        <taxon>Streptophyta</taxon>
        <taxon>Embryophyta</taxon>
        <taxon>Tracheophyta</taxon>
        <taxon>Polypodiopsida</taxon>
        <taxon>Polypodiidae</taxon>
        <taxon>Polypodiales</taxon>
        <taxon>Pteridineae</taxon>
        <taxon>Pteridaceae</taxon>
        <taxon>Vittarioideae</taxon>
        <taxon>Adiantum</taxon>
    </lineage>
</organism>
<keyword evidence="1" id="KW-0812">Transmembrane</keyword>
<dbReference type="EMBL" id="JABFUD020000021">
    <property type="protein sequence ID" value="KAI5063649.1"/>
    <property type="molecule type" value="Genomic_DNA"/>
</dbReference>
<reference evidence="2" key="1">
    <citation type="submission" date="2021-01" db="EMBL/GenBank/DDBJ databases">
        <title>Adiantum capillus-veneris genome.</title>
        <authorList>
            <person name="Fang Y."/>
            <person name="Liao Q."/>
        </authorList>
    </citation>
    <scope>NUCLEOTIDE SEQUENCE</scope>
    <source>
        <strain evidence="2">H3</strain>
        <tissue evidence="2">Leaf</tissue>
    </source>
</reference>
<feature type="transmembrane region" description="Helical" evidence="1">
    <location>
        <begin position="110"/>
        <end position="132"/>
    </location>
</feature>
<protein>
    <submittedName>
        <fullName evidence="2">Uncharacterized protein</fullName>
    </submittedName>
</protein>
<name>A0A9D4U8W0_ADICA</name>
<dbReference type="Proteomes" id="UP000886520">
    <property type="component" value="Chromosome 21"/>
</dbReference>
<keyword evidence="1" id="KW-1133">Transmembrane helix</keyword>
<proteinExistence type="predicted"/>
<accession>A0A9D4U8W0</accession>
<evidence type="ECO:0000313" key="2">
    <source>
        <dbReference type="EMBL" id="KAI5063649.1"/>
    </source>
</evidence>
<evidence type="ECO:0000313" key="3">
    <source>
        <dbReference type="Proteomes" id="UP000886520"/>
    </source>
</evidence>
<feature type="transmembrane region" description="Helical" evidence="1">
    <location>
        <begin position="54"/>
        <end position="75"/>
    </location>
</feature>
<dbReference type="AlphaFoldDB" id="A0A9D4U8W0"/>
<sequence>MILWPLELRTIGKNLISLLPTQAGRSREVFSAHASRSLRPLREREREREREKQVLAMVSLTAATVTVPSFCGLSASEATSKALSCTIVLAAPVRPSLAISASFSDATAKVLSVALVATTAATLVMAGSAMAAKIKVGDSGKRHPHDGVSRRGH</sequence>
<comment type="caution">
    <text evidence="2">The sequence shown here is derived from an EMBL/GenBank/DDBJ whole genome shotgun (WGS) entry which is preliminary data.</text>
</comment>
<keyword evidence="3" id="KW-1185">Reference proteome</keyword>
<gene>
    <name evidence="2" type="ORF">GOP47_0022196</name>
</gene>
<keyword evidence="1" id="KW-0472">Membrane</keyword>
<evidence type="ECO:0000256" key="1">
    <source>
        <dbReference type="SAM" id="Phobius"/>
    </source>
</evidence>